<evidence type="ECO:0000313" key="4">
    <source>
        <dbReference type="EMBL" id="SOU41129.1"/>
    </source>
</evidence>
<feature type="domain" description="GGDEF" evidence="3">
    <location>
        <begin position="437"/>
        <end position="565"/>
    </location>
</feature>
<feature type="transmembrane region" description="Helical" evidence="2">
    <location>
        <begin position="348"/>
        <end position="366"/>
    </location>
</feature>
<feature type="transmembrane region" description="Helical" evidence="2">
    <location>
        <begin position="378"/>
        <end position="395"/>
    </location>
</feature>
<gene>
    <name evidence="4" type="ORF">PCAR9_A30296</name>
</gene>
<dbReference type="NCBIfam" id="TIGR00254">
    <property type="entry name" value="GGDEF"/>
    <property type="match status" value="1"/>
</dbReference>
<keyword evidence="2" id="KW-0472">Membrane</keyword>
<accession>A0A2K4X9Y6</accession>
<dbReference type="Pfam" id="PF00990">
    <property type="entry name" value="GGDEF"/>
    <property type="match status" value="1"/>
</dbReference>
<dbReference type="AlphaFoldDB" id="A0A2K4X9Y6"/>
<feature type="transmembrane region" description="Helical" evidence="2">
    <location>
        <begin position="262"/>
        <end position="280"/>
    </location>
</feature>
<dbReference type="GO" id="GO:0043709">
    <property type="term" value="P:cell adhesion involved in single-species biofilm formation"/>
    <property type="evidence" value="ECO:0007669"/>
    <property type="project" value="TreeGrafter"/>
</dbReference>
<feature type="transmembrane region" description="Helical" evidence="2">
    <location>
        <begin position="193"/>
        <end position="217"/>
    </location>
</feature>
<dbReference type="GO" id="GO:1902201">
    <property type="term" value="P:negative regulation of bacterial-type flagellum-dependent cell motility"/>
    <property type="evidence" value="ECO:0007669"/>
    <property type="project" value="TreeGrafter"/>
</dbReference>
<dbReference type="Pfam" id="PF07695">
    <property type="entry name" value="7TMR-DISM_7TM"/>
    <property type="match status" value="1"/>
</dbReference>
<proteinExistence type="predicted"/>
<reference evidence="4 5" key="1">
    <citation type="submission" date="2017-11" db="EMBL/GenBank/DDBJ databases">
        <authorList>
            <person name="Han C.G."/>
        </authorList>
    </citation>
    <scope>NUCLEOTIDE SEQUENCE [LARGE SCALE GENOMIC DNA]</scope>
    <source>
        <strain evidence="5">ATCC 43555</strain>
    </source>
</reference>
<keyword evidence="2" id="KW-0812">Transmembrane</keyword>
<organism evidence="4 5">
    <name type="scientific">Pseudoalteromonas carrageenovora IAM 12662</name>
    <dbReference type="NCBI Taxonomy" id="1314868"/>
    <lineage>
        <taxon>Bacteria</taxon>
        <taxon>Pseudomonadati</taxon>
        <taxon>Pseudomonadota</taxon>
        <taxon>Gammaproteobacteria</taxon>
        <taxon>Alteromonadales</taxon>
        <taxon>Pseudoalteromonadaceae</taxon>
        <taxon>Pseudoalteromonas</taxon>
    </lineage>
</organism>
<evidence type="ECO:0000313" key="5">
    <source>
        <dbReference type="Proteomes" id="UP000238288"/>
    </source>
</evidence>
<dbReference type="InterPro" id="IPR050469">
    <property type="entry name" value="Diguanylate_Cyclase"/>
</dbReference>
<evidence type="ECO:0000256" key="2">
    <source>
        <dbReference type="SAM" id="Phobius"/>
    </source>
</evidence>
<dbReference type="GO" id="GO:0005886">
    <property type="term" value="C:plasma membrane"/>
    <property type="evidence" value="ECO:0007669"/>
    <property type="project" value="TreeGrafter"/>
</dbReference>
<dbReference type="Proteomes" id="UP000238288">
    <property type="component" value="Chromosome PCAR9a"/>
</dbReference>
<dbReference type="InterPro" id="IPR029787">
    <property type="entry name" value="Nucleotide_cyclase"/>
</dbReference>
<dbReference type="PROSITE" id="PS50887">
    <property type="entry name" value="GGDEF"/>
    <property type="match status" value="1"/>
</dbReference>
<dbReference type="SUPFAM" id="SSF55073">
    <property type="entry name" value="Nucleotide cyclase"/>
    <property type="match status" value="1"/>
</dbReference>
<dbReference type="InterPro" id="IPR043128">
    <property type="entry name" value="Rev_trsase/Diguanyl_cyclase"/>
</dbReference>
<dbReference type="PANTHER" id="PTHR45138:SF23">
    <property type="entry name" value="SIGNALING PROTEIN"/>
    <property type="match status" value="1"/>
</dbReference>
<dbReference type="CDD" id="cd01949">
    <property type="entry name" value="GGDEF"/>
    <property type="match status" value="1"/>
</dbReference>
<keyword evidence="2" id="KW-1133">Transmembrane helix</keyword>
<feature type="transmembrane region" description="Helical" evidence="2">
    <location>
        <begin position="224"/>
        <end position="250"/>
    </location>
</feature>
<dbReference type="Gene3D" id="3.30.70.270">
    <property type="match status" value="1"/>
</dbReference>
<dbReference type="EC" id="2.7.7.65" evidence="1"/>
<dbReference type="GO" id="GO:0052621">
    <property type="term" value="F:diguanylate cyclase activity"/>
    <property type="evidence" value="ECO:0007669"/>
    <property type="project" value="UniProtKB-EC"/>
</dbReference>
<name>A0A2K4X9Y6_PSEVC</name>
<evidence type="ECO:0000256" key="1">
    <source>
        <dbReference type="ARBA" id="ARBA00012528"/>
    </source>
</evidence>
<feature type="transmembrane region" description="Helical" evidence="2">
    <location>
        <begin position="296"/>
        <end position="316"/>
    </location>
</feature>
<dbReference type="EMBL" id="LT965928">
    <property type="protein sequence ID" value="SOU41129.1"/>
    <property type="molecule type" value="Genomic_DNA"/>
</dbReference>
<dbReference type="SMART" id="SM00267">
    <property type="entry name" value="GGDEF"/>
    <property type="match status" value="1"/>
</dbReference>
<protein>
    <recommendedName>
        <fullName evidence="1">diguanylate cyclase</fullName>
        <ecNumber evidence="1">2.7.7.65</ecNumber>
    </recommendedName>
</protein>
<dbReference type="InterPro" id="IPR000160">
    <property type="entry name" value="GGDEF_dom"/>
</dbReference>
<sequence length="565" mass="63399">MLFIYKLHIITLWDWKVGIHMDRVVVLALLFLCTLFSTYTGALPLNTDTTTLSDDNLWRPTTSSGTAPSAEQVVSLYRNSTETNNLLGKSDAVVTKIALQSNTPSDWYILPQANFIDVGVAYWQSDNGDLIKLADFSQSHINQPAIIMHGQAFKLSFASAGKGYLWIYLDAKHYPTPVDLKILSEPAFLHHQFYVNSLTLIAISVMLTLAVMAFVMFLRVKQKVALFCAGYVGLHGLGWAFASGALNAIYASPTFNKHYLGMYLFAFAISCASTYTYYLFNFDKEKTNKLGSALKYFTYASLVCGVCSVFMPFYIVFYVAHFLAATWVMLSITTGFAMLSLNDFRAKYFLFGNLLYSLSLVVYVAFHFNMINASSSEIFVLSALAIDCVCILLSLSEWLKLKQHEFNTILYQSRFDPLTQVGNRLLLDDELTKLSIFSYVIVFIDCDGIKKINDALGHTKGDEFLVNAANLMKNHVPHNTAVFRTGGDEFIWLCKVANKAELSQIKIALKEKLNSLHHTIKQQWPQSGISYGIASSDECQNYTECLTLADERMYSLKSAHKLKAG</sequence>
<dbReference type="InterPro" id="IPR011623">
    <property type="entry name" value="7TMR_DISM_rcpt_extracell_dom1"/>
</dbReference>
<feature type="transmembrane region" description="Helical" evidence="2">
    <location>
        <begin position="322"/>
        <end position="341"/>
    </location>
</feature>
<dbReference type="PANTHER" id="PTHR45138">
    <property type="entry name" value="REGULATORY COMPONENTS OF SENSORY TRANSDUCTION SYSTEM"/>
    <property type="match status" value="1"/>
</dbReference>
<evidence type="ECO:0000259" key="3">
    <source>
        <dbReference type="PROSITE" id="PS50887"/>
    </source>
</evidence>